<sequence>MSAAKPALVVGVGEGCVPATRRALPYGSRWLGVAGIFPTHPDGFCGGSSNRILIDSGSFLCLAFILAGGEGVERSSSKNFPVLEDLPCRIVEFDKSDWFDGDTLGGLMQQCCRVQWFKAAMSITSDKRRRLPWDRVAFIGRRKKRIFLSYTSRLV</sequence>
<gene>
    <name evidence="1" type="ORF">C4D60_Mb10t10660</name>
</gene>
<accession>A0A4S8IW39</accession>
<organism evidence="1 2">
    <name type="scientific">Musa balbisiana</name>
    <name type="common">Banana</name>
    <dbReference type="NCBI Taxonomy" id="52838"/>
    <lineage>
        <taxon>Eukaryota</taxon>
        <taxon>Viridiplantae</taxon>
        <taxon>Streptophyta</taxon>
        <taxon>Embryophyta</taxon>
        <taxon>Tracheophyta</taxon>
        <taxon>Spermatophyta</taxon>
        <taxon>Magnoliopsida</taxon>
        <taxon>Liliopsida</taxon>
        <taxon>Zingiberales</taxon>
        <taxon>Musaceae</taxon>
        <taxon>Musa</taxon>
    </lineage>
</organism>
<reference evidence="1 2" key="1">
    <citation type="journal article" date="2019" name="Nat. Plants">
        <title>Genome sequencing of Musa balbisiana reveals subgenome evolution and function divergence in polyploid bananas.</title>
        <authorList>
            <person name="Yao X."/>
        </authorList>
    </citation>
    <scope>NUCLEOTIDE SEQUENCE [LARGE SCALE GENOMIC DNA]</scope>
    <source>
        <strain evidence="2">cv. DH-PKW</strain>
        <tissue evidence="1">Leaves</tissue>
    </source>
</reference>
<dbReference type="EMBL" id="PYDT01000008">
    <property type="protein sequence ID" value="THU53080.1"/>
    <property type="molecule type" value="Genomic_DNA"/>
</dbReference>
<evidence type="ECO:0000313" key="2">
    <source>
        <dbReference type="Proteomes" id="UP000317650"/>
    </source>
</evidence>
<protein>
    <submittedName>
        <fullName evidence="1">Uncharacterized protein</fullName>
    </submittedName>
</protein>
<name>A0A4S8IW39_MUSBA</name>
<proteinExistence type="predicted"/>
<keyword evidence="2" id="KW-1185">Reference proteome</keyword>
<dbReference type="AlphaFoldDB" id="A0A4S8IW39"/>
<comment type="caution">
    <text evidence="1">The sequence shown here is derived from an EMBL/GenBank/DDBJ whole genome shotgun (WGS) entry which is preliminary data.</text>
</comment>
<dbReference type="Proteomes" id="UP000317650">
    <property type="component" value="Chromosome 10"/>
</dbReference>
<evidence type="ECO:0000313" key="1">
    <source>
        <dbReference type="EMBL" id="THU53080.1"/>
    </source>
</evidence>